<evidence type="ECO:0000256" key="4">
    <source>
        <dbReference type="ARBA" id="ARBA00023172"/>
    </source>
</evidence>
<dbReference type="PANTHER" id="PTHR30461:SF2">
    <property type="entry name" value="SERINE RECOMBINASE PINE-RELATED"/>
    <property type="match status" value="1"/>
</dbReference>
<dbReference type="SMART" id="SM00857">
    <property type="entry name" value="Resolvase"/>
    <property type="match status" value="1"/>
</dbReference>
<accession>A0A2J0YV10</accession>
<dbReference type="Pfam" id="PF02796">
    <property type="entry name" value="HTH_7"/>
    <property type="match status" value="1"/>
</dbReference>
<evidence type="ECO:0000259" key="8">
    <source>
        <dbReference type="PROSITE" id="PS51736"/>
    </source>
</evidence>
<proteinExistence type="inferred from homology"/>
<dbReference type="InterPro" id="IPR006118">
    <property type="entry name" value="Recombinase_CS"/>
</dbReference>
<evidence type="ECO:0000256" key="6">
    <source>
        <dbReference type="PROSITE-ProRule" id="PRU10137"/>
    </source>
</evidence>
<evidence type="ECO:0000256" key="2">
    <source>
        <dbReference type="ARBA" id="ARBA00022908"/>
    </source>
</evidence>
<evidence type="ECO:0000256" key="1">
    <source>
        <dbReference type="ARBA" id="ARBA00009913"/>
    </source>
</evidence>
<dbReference type="InterPro" id="IPR009057">
    <property type="entry name" value="Homeodomain-like_sf"/>
</dbReference>
<feature type="domain" description="Resolvase/invertase-type recombinase catalytic" evidence="8">
    <location>
        <begin position="3"/>
        <end position="143"/>
    </location>
</feature>
<keyword evidence="2" id="KW-0229">DNA integration</keyword>
<evidence type="ECO:0000256" key="3">
    <source>
        <dbReference type="ARBA" id="ARBA00023125"/>
    </source>
</evidence>
<dbReference type="Gene3D" id="1.10.10.60">
    <property type="entry name" value="Homeodomain-like"/>
    <property type="match status" value="1"/>
</dbReference>
<dbReference type="AlphaFoldDB" id="A0A2J0YV10"/>
<dbReference type="PROSITE" id="PS00398">
    <property type="entry name" value="RECOMBINASES_2"/>
    <property type="match status" value="1"/>
</dbReference>
<dbReference type="InterPro" id="IPR006120">
    <property type="entry name" value="Resolvase_HTH_dom"/>
</dbReference>
<evidence type="ECO:0000256" key="5">
    <source>
        <dbReference type="PIRSR" id="PIRSR606118-50"/>
    </source>
</evidence>
<keyword evidence="4" id="KW-0233">DNA recombination</keyword>
<evidence type="ECO:0000313" key="9">
    <source>
        <dbReference type="EMBL" id="PJR10771.1"/>
    </source>
</evidence>
<comment type="caution">
    <text evidence="9">The sequence shown here is derived from an EMBL/GenBank/DDBJ whole genome shotgun (WGS) entry which is preliminary data.</text>
</comment>
<feature type="active site" description="O-(5'-phospho-DNA)-serine intermediate" evidence="5 6">
    <location>
        <position position="11"/>
    </location>
</feature>
<dbReference type="InterPro" id="IPR036162">
    <property type="entry name" value="Resolvase-like_N_sf"/>
</dbReference>
<comment type="similarity">
    <text evidence="1">Belongs to the site-specific recombinase resolvase family.</text>
</comment>
<dbReference type="CDD" id="cd03768">
    <property type="entry name" value="SR_ResInv"/>
    <property type="match status" value="1"/>
</dbReference>
<dbReference type="Gene3D" id="3.40.50.1390">
    <property type="entry name" value="Resolvase, N-terminal catalytic domain"/>
    <property type="match status" value="1"/>
</dbReference>
<dbReference type="InterPro" id="IPR050639">
    <property type="entry name" value="SSR_resolvase"/>
</dbReference>
<dbReference type="SUPFAM" id="SSF53041">
    <property type="entry name" value="Resolvase-like"/>
    <property type="match status" value="1"/>
</dbReference>
<reference evidence="9 10" key="1">
    <citation type="submission" date="2017-06" db="EMBL/GenBank/DDBJ databases">
        <title>Ensifer strains isolated from leguminous trees and herbs display diverse denitrification phenotypes with some acting as strong N2O sinks.</title>
        <authorList>
            <person name="Woliy K."/>
            <person name="Mania D."/>
            <person name="Bakken L.R."/>
            <person name="Frostegard A."/>
        </authorList>
    </citation>
    <scope>NUCLEOTIDE SEQUENCE [LARGE SCALE GENOMIC DNA]</scope>
    <source>
        <strain evidence="9 10">AC50a</strain>
    </source>
</reference>
<dbReference type="EMBL" id="NJGD01000021">
    <property type="protein sequence ID" value="PJR10771.1"/>
    <property type="molecule type" value="Genomic_DNA"/>
</dbReference>
<dbReference type="RefSeq" id="WP_100674461.1">
    <property type="nucleotide sequence ID" value="NZ_NJGD01000021.1"/>
</dbReference>
<dbReference type="CDD" id="cd00569">
    <property type="entry name" value="HTH_Hin_like"/>
    <property type="match status" value="1"/>
</dbReference>
<dbReference type="GO" id="GO:0003677">
    <property type="term" value="F:DNA binding"/>
    <property type="evidence" value="ECO:0007669"/>
    <property type="project" value="UniProtKB-KW"/>
</dbReference>
<gene>
    <name evidence="9" type="ORF">CEJ86_28760</name>
</gene>
<feature type="region of interest" description="Disordered" evidence="7">
    <location>
        <begin position="139"/>
        <end position="159"/>
    </location>
</feature>
<dbReference type="SUPFAM" id="SSF46689">
    <property type="entry name" value="Homeodomain-like"/>
    <property type="match status" value="1"/>
</dbReference>
<evidence type="ECO:0000313" key="10">
    <source>
        <dbReference type="Proteomes" id="UP000231987"/>
    </source>
</evidence>
<protein>
    <submittedName>
        <fullName evidence="9">Resolvase</fullName>
    </submittedName>
</protein>
<dbReference type="GO" id="GO:0015074">
    <property type="term" value="P:DNA integration"/>
    <property type="evidence" value="ECO:0007669"/>
    <property type="project" value="UniProtKB-KW"/>
</dbReference>
<sequence>MPRTFAYVRVSTTGQTTENQIQEIEAAGFHVEPRRIITETVSGSTAIAQRKGFTRLMDRLEPGDVLIVTKLDRLGRDAIDVSSTVKTLAEMGIRVHCLALGGVDLTSSAGTMTMNVLNAVAQFERDLLIERTQSGLKRAKSEGKALGRPSSLDEKQKREVREDLADGLSVSAVARKFATSRQTIMRVRDEG</sequence>
<name>A0A2J0YV10_RHIML</name>
<dbReference type="PROSITE" id="PS00397">
    <property type="entry name" value="RECOMBINASES_1"/>
    <property type="match status" value="1"/>
</dbReference>
<dbReference type="Pfam" id="PF00239">
    <property type="entry name" value="Resolvase"/>
    <property type="match status" value="1"/>
</dbReference>
<dbReference type="GO" id="GO:0000150">
    <property type="term" value="F:DNA strand exchange activity"/>
    <property type="evidence" value="ECO:0007669"/>
    <property type="project" value="InterPro"/>
</dbReference>
<dbReference type="PANTHER" id="PTHR30461">
    <property type="entry name" value="DNA-INVERTASE FROM LAMBDOID PROPHAGE"/>
    <property type="match status" value="1"/>
</dbReference>
<keyword evidence="3" id="KW-0238">DNA-binding</keyword>
<dbReference type="Proteomes" id="UP000231987">
    <property type="component" value="Unassembled WGS sequence"/>
</dbReference>
<evidence type="ECO:0000256" key="7">
    <source>
        <dbReference type="SAM" id="MobiDB-lite"/>
    </source>
</evidence>
<dbReference type="PROSITE" id="PS51736">
    <property type="entry name" value="RECOMBINASES_3"/>
    <property type="match status" value="1"/>
</dbReference>
<organism evidence="9 10">
    <name type="scientific">Rhizobium meliloti</name>
    <name type="common">Ensifer meliloti</name>
    <name type="synonym">Sinorhizobium meliloti</name>
    <dbReference type="NCBI Taxonomy" id="382"/>
    <lineage>
        <taxon>Bacteria</taxon>
        <taxon>Pseudomonadati</taxon>
        <taxon>Pseudomonadota</taxon>
        <taxon>Alphaproteobacteria</taxon>
        <taxon>Hyphomicrobiales</taxon>
        <taxon>Rhizobiaceae</taxon>
        <taxon>Sinorhizobium/Ensifer group</taxon>
        <taxon>Sinorhizobium</taxon>
    </lineage>
</organism>
<dbReference type="InterPro" id="IPR006119">
    <property type="entry name" value="Resolv_N"/>
</dbReference>